<protein>
    <submittedName>
        <fullName evidence="2">Uncharacterized protein</fullName>
    </submittedName>
</protein>
<evidence type="ECO:0000256" key="1">
    <source>
        <dbReference type="SAM" id="Phobius"/>
    </source>
</evidence>
<evidence type="ECO:0000313" key="2">
    <source>
        <dbReference type="EMBL" id="JAE24057.1"/>
    </source>
</evidence>
<sequence length="63" mass="7270">MDNLFHTDSQFHSARTFFFSDDHYWPAISVLVLHSAIINIGHSRKYIGFAFSTAILYLSFVLC</sequence>
<dbReference type="AlphaFoldDB" id="A0A0A9GHT9"/>
<feature type="transmembrane region" description="Helical" evidence="1">
    <location>
        <begin position="23"/>
        <end position="41"/>
    </location>
</feature>
<organism evidence="2">
    <name type="scientific">Arundo donax</name>
    <name type="common">Giant reed</name>
    <name type="synonym">Donax arundinaceus</name>
    <dbReference type="NCBI Taxonomy" id="35708"/>
    <lineage>
        <taxon>Eukaryota</taxon>
        <taxon>Viridiplantae</taxon>
        <taxon>Streptophyta</taxon>
        <taxon>Embryophyta</taxon>
        <taxon>Tracheophyta</taxon>
        <taxon>Spermatophyta</taxon>
        <taxon>Magnoliopsida</taxon>
        <taxon>Liliopsida</taxon>
        <taxon>Poales</taxon>
        <taxon>Poaceae</taxon>
        <taxon>PACMAD clade</taxon>
        <taxon>Arundinoideae</taxon>
        <taxon>Arundineae</taxon>
        <taxon>Arundo</taxon>
    </lineage>
</organism>
<keyword evidence="1" id="KW-0812">Transmembrane</keyword>
<keyword evidence="1" id="KW-1133">Transmembrane helix</keyword>
<proteinExistence type="predicted"/>
<reference evidence="2" key="1">
    <citation type="submission" date="2014-09" db="EMBL/GenBank/DDBJ databases">
        <authorList>
            <person name="Magalhaes I.L.F."/>
            <person name="Oliveira U."/>
            <person name="Santos F.R."/>
            <person name="Vidigal T.H.D.A."/>
            <person name="Brescovit A.D."/>
            <person name="Santos A.J."/>
        </authorList>
    </citation>
    <scope>NUCLEOTIDE SEQUENCE</scope>
    <source>
        <tissue evidence="2">Shoot tissue taken approximately 20 cm above the soil surface</tissue>
    </source>
</reference>
<dbReference type="EMBL" id="GBRH01173839">
    <property type="protein sequence ID" value="JAE24057.1"/>
    <property type="molecule type" value="Transcribed_RNA"/>
</dbReference>
<reference evidence="2" key="2">
    <citation type="journal article" date="2015" name="Data Brief">
        <title>Shoot transcriptome of the giant reed, Arundo donax.</title>
        <authorList>
            <person name="Barrero R.A."/>
            <person name="Guerrero F.D."/>
            <person name="Moolhuijzen P."/>
            <person name="Goolsby J.A."/>
            <person name="Tidwell J."/>
            <person name="Bellgard S.E."/>
            <person name="Bellgard M.I."/>
        </authorList>
    </citation>
    <scope>NUCLEOTIDE SEQUENCE</scope>
    <source>
        <tissue evidence="2">Shoot tissue taken approximately 20 cm above the soil surface</tissue>
    </source>
</reference>
<accession>A0A0A9GHT9</accession>
<keyword evidence="1" id="KW-0472">Membrane</keyword>
<name>A0A0A9GHT9_ARUDO</name>